<feature type="non-terminal residue" evidence="1">
    <location>
        <position position="1"/>
    </location>
</feature>
<dbReference type="KEGG" id="dosa:Os08g0542300"/>
<sequence>SWLTSSDLFKKALGEHGIICLEDEHEIATVGPHFRQASNFLMPFKLKCQEGGYR</sequence>
<dbReference type="EMBL" id="AP008214">
    <property type="protein sequence ID" value="BAH94402.1"/>
    <property type="molecule type" value="Genomic_DNA"/>
</dbReference>
<dbReference type="PANTHER" id="PTHR11524:SF36">
    <property type="entry name" value="LARGE RIBOSOMAL SUBUNIT PROTEIN UL30Z"/>
    <property type="match status" value="1"/>
</dbReference>
<dbReference type="PANTHER" id="PTHR11524">
    <property type="entry name" value="60S RIBOSOMAL PROTEIN L7"/>
    <property type="match status" value="1"/>
</dbReference>
<dbReference type="AlphaFoldDB" id="C7J5P1"/>
<dbReference type="InterPro" id="IPR039699">
    <property type="entry name" value="Ribosomal_uL30"/>
</dbReference>
<dbReference type="Proteomes" id="UP000000763">
    <property type="component" value="Chromosome 8"/>
</dbReference>
<proteinExistence type="predicted"/>
<organism evidence="1 2">
    <name type="scientific">Oryza sativa subsp. japonica</name>
    <name type="common">Rice</name>
    <dbReference type="NCBI Taxonomy" id="39947"/>
    <lineage>
        <taxon>Eukaryota</taxon>
        <taxon>Viridiplantae</taxon>
        <taxon>Streptophyta</taxon>
        <taxon>Embryophyta</taxon>
        <taxon>Tracheophyta</taxon>
        <taxon>Spermatophyta</taxon>
        <taxon>Magnoliopsida</taxon>
        <taxon>Liliopsida</taxon>
        <taxon>Poales</taxon>
        <taxon>Poaceae</taxon>
        <taxon>BOP clade</taxon>
        <taxon>Oryzoideae</taxon>
        <taxon>Oryzeae</taxon>
        <taxon>Oryzinae</taxon>
        <taxon>Oryza</taxon>
        <taxon>Oryza sativa</taxon>
    </lineage>
</organism>
<evidence type="ECO:0000313" key="1">
    <source>
        <dbReference type="EMBL" id="BAH94402.1"/>
    </source>
</evidence>
<protein>
    <submittedName>
        <fullName evidence="1">Os08g0542300 protein</fullName>
    </submittedName>
</protein>
<name>C7J5P1_ORYSJ</name>
<reference evidence="1 2" key="1">
    <citation type="journal article" date="2005" name="Nature">
        <title>The map-based sequence of the rice genome.</title>
        <authorList>
            <consortium name="International rice genome sequencing project (IRGSP)"/>
            <person name="Matsumoto T."/>
            <person name="Wu J."/>
            <person name="Kanamori H."/>
            <person name="Katayose Y."/>
            <person name="Fujisawa M."/>
            <person name="Namiki N."/>
            <person name="Mizuno H."/>
            <person name="Yamamoto K."/>
            <person name="Antonio B.A."/>
            <person name="Baba T."/>
            <person name="Sakata K."/>
            <person name="Nagamura Y."/>
            <person name="Aoki H."/>
            <person name="Arikawa K."/>
            <person name="Arita K."/>
            <person name="Bito T."/>
            <person name="Chiden Y."/>
            <person name="Fujitsuka N."/>
            <person name="Fukunaka R."/>
            <person name="Hamada M."/>
            <person name="Harada C."/>
            <person name="Hayashi A."/>
            <person name="Hijishita S."/>
            <person name="Honda M."/>
            <person name="Hosokawa S."/>
            <person name="Ichikawa Y."/>
            <person name="Idonuma A."/>
            <person name="Iijima M."/>
            <person name="Ikeda M."/>
            <person name="Ikeno M."/>
            <person name="Ito K."/>
            <person name="Ito S."/>
            <person name="Ito T."/>
            <person name="Ito Y."/>
            <person name="Ito Y."/>
            <person name="Iwabuchi A."/>
            <person name="Kamiya K."/>
            <person name="Karasawa W."/>
            <person name="Kurita K."/>
            <person name="Katagiri S."/>
            <person name="Kikuta A."/>
            <person name="Kobayashi H."/>
            <person name="Kobayashi N."/>
            <person name="Machita K."/>
            <person name="Maehara T."/>
            <person name="Masukawa M."/>
            <person name="Mizubayashi T."/>
            <person name="Mukai Y."/>
            <person name="Nagasaki H."/>
            <person name="Nagata Y."/>
            <person name="Naito S."/>
            <person name="Nakashima M."/>
            <person name="Nakama Y."/>
            <person name="Nakamichi Y."/>
            <person name="Nakamura M."/>
            <person name="Meguro A."/>
            <person name="Negishi M."/>
            <person name="Ohta I."/>
            <person name="Ohta T."/>
            <person name="Okamoto M."/>
            <person name="Ono N."/>
            <person name="Saji S."/>
            <person name="Sakaguchi M."/>
            <person name="Sakai K."/>
            <person name="Shibata M."/>
            <person name="Shimokawa T."/>
            <person name="Song J."/>
            <person name="Takazaki Y."/>
            <person name="Terasawa K."/>
            <person name="Tsugane M."/>
            <person name="Tsuji K."/>
            <person name="Ueda S."/>
            <person name="Waki K."/>
            <person name="Yamagata H."/>
            <person name="Yamamoto M."/>
            <person name="Yamamoto S."/>
            <person name="Yamane H."/>
            <person name="Yoshiki S."/>
            <person name="Yoshihara R."/>
            <person name="Yukawa K."/>
            <person name="Zhong H."/>
            <person name="Yano M."/>
            <person name="Yuan Q."/>
            <person name="Ouyang S."/>
            <person name="Liu J."/>
            <person name="Jones K.M."/>
            <person name="Gansberger K."/>
            <person name="Moffat K."/>
            <person name="Hill J."/>
            <person name="Bera J."/>
            <person name="Fadrosh D."/>
            <person name="Jin S."/>
            <person name="Johri S."/>
            <person name="Kim M."/>
            <person name="Overton L."/>
            <person name="Reardon M."/>
            <person name="Tsitrin T."/>
            <person name="Vuong H."/>
            <person name="Weaver B."/>
            <person name="Ciecko A."/>
            <person name="Tallon L."/>
            <person name="Jackson J."/>
            <person name="Pai G."/>
            <person name="Aken S.V."/>
            <person name="Utterback T."/>
            <person name="Reidmuller S."/>
            <person name="Feldblyum T."/>
            <person name="Hsiao J."/>
            <person name="Zismann V."/>
            <person name="Iobst S."/>
            <person name="de Vazeille A.R."/>
            <person name="Buell C.R."/>
            <person name="Ying K."/>
            <person name="Li Y."/>
            <person name="Lu T."/>
            <person name="Huang Y."/>
            <person name="Zhao Q."/>
            <person name="Feng Q."/>
            <person name="Zhang L."/>
            <person name="Zhu J."/>
            <person name="Weng Q."/>
            <person name="Mu J."/>
            <person name="Lu Y."/>
            <person name="Fan D."/>
            <person name="Liu Y."/>
            <person name="Guan J."/>
            <person name="Zhang Y."/>
            <person name="Yu S."/>
            <person name="Liu X."/>
            <person name="Zhang Y."/>
            <person name="Hong G."/>
            <person name="Han B."/>
            <person name="Choisne N."/>
            <person name="Demange N."/>
            <person name="Orjeda G."/>
            <person name="Samain S."/>
            <person name="Cattolico L."/>
            <person name="Pelletier E."/>
            <person name="Couloux A."/>
            <person name="Segurens B."/>
            <person name="Wincker P."/>
            <person name="D'Hont A."/>
            <person name="Scarpelli C."/>
            <person name="Weissenbach J."/>
            <person name="Salanoubat M."/>
            <person name="Quetier F."/>
            <person name="Yu Y."/>
            <person name="Kim H.R."/>
            <person name="Rambo T."/>
            <person name="Currie J."/>
            <person name="Collura K."/>
            <person name="Luo M."/>
            <person name="Yang T."/>
            <person name="Ammiraju J.S.S."/>
            <person name="Engler F."/>
            <person name="Soderlund C."/>
            <person name="Wing R.A."/>
            <person name="Palmer L.E."/>
            <person name="de la Bastide M."/>
            <person name="Spiegel L."/>
            <person name="Nascimento L."/>
            <person name="Zutavern T."/>
            <person name="O'Shaughnessy A."/>
            <person name="Dike S."/>
            <person name="Dedhia N."/>
            <person name="Preston R."/>
            <person name="Balija V."/>
            <person name="McCombie W.R."/>
            <person name="Chow T."/>
            <person name="Chen H."/>
            <person name="Chung M."/>
            <person name="Chen C."/>
            <person name="Shaw J."/>
            <person name="Wu H."/>
            <person name="Hsiao K."/>
            <person name="Chao Y."/>
            <person name="Chu M."/>
            <person name="Cheng C."/>
            <person name="Hour A."/>
            <person name="Lee P."/>
            <person name="Lin S."/>
            <person name="Lin Y."/>
            <person name="Liou J."/>
            <person name="Liu S."/>
            <person name="Hsing Y."/>
            <person name="Raghuvanshi S."/>
            <person name="Mohanty A."/>
            <person name="Bharti A.K."/>
            <person name="Gaur A."/>
            <person name="Gupta V."/>
            <person name="Kumar D."/>
            <person name="Ravi V."/>
            <person name="Vij S."/>
            <person name="Kapur A."/>
            <person name="Khurana P."/>
            <person name="Khurana P."/>
            <person name="Khurana J.P."/>
            <person name="Tyagi A.K."/>
            <person name="Gaikwad K."/>
            <person name="Singh A."/>
            <person name="Dalal V."/>
            <person name="Srivastava S."/>
            <person name="Dixit A."/>
            <person name="Pal A.K."/>
            <person name="Ghazi I.A."/>
            <person name="Yadav M."/>
            <person name="Pandit A."/>
            <person name="Bhargava A."/>
            <person name="Sureshbabu K."/>
            <person name="Batra K."/>
            <person name="Sharma T.R."/>
            <person name="Mohapatra T."/>
            <person name="Singh N.K."/>
            <person name="Messing J."/>
            <person name="Nelson A.B."/>
            <person name="Fuks G."/>
            <person name="Kavchok S."/>
            <person name="Keizer G."/>
            <person name="Linton E."/>
            <person name="Llaca V."/>
            <person name="Song R."/>
            <person name="Tanyolac B."/>
            <person name="Young S."/>
            <person name="Ho-Il K."/>
            <person name="Hahn J.H."/>
            <person name="Sangsakoo G."/>
            <person name="Vanavichit A."/>
            <person name="de Mattos Luiz.A.T."/>
            <person name="Zimmer P.D."/>
            <person name="Malone G."/>
            <person name="Dellagostin O."/>
            <person name="de Oliveira A.C."/>
            <person name="Bevan M."/>
            <person name="Bancroft I."/>
            <person name="Minx P."/>
            <person name="Cordum H."/>
            <person name="Wilson R."/>
            <person name="Cheng Z."/>
            <person name="Jin W."/>
            <person name="Jiang J."/>
            <person name="Leong S.A."/>
            <person name="Iwama H."/>
            <person name="Gojobori T."/>
            <person name="Itoh T."/>
            <person name="Niimura Y."/>
            <person name="Fujii Y."/>
            <person name="Habara T."/>
            <person name="Sakai H."/>
            <person name="Sato Y."/>
            <person name="Wilson G."/>
            <person name="Kumar K."/>
            <person name="McCouch S."/>
            <person name="Juretic N."/>
            <person name="Hoen D."/>
            <person name="Wright S."/>
            <person name="Bruskiewich R."/>
            <person name="Bureau T."/>
            <person name="Miyao A."/>
            <person name="Hirochika H."/>
            <person name="Nishikawa T."/>
            <person name="Kadowaki K."/>
            <person name="Sugiura M."/>
            <person name="Burr B."/>
            <person name="Sasaki T."/>
        </authorList>
    </citation>
    <scope>NUCLEOTIDE SEQUENCE [LARGE SCALE GENOMIC DNA]</scope>
    <source>
        <strain evidence="2">cv. Nipponbare</strain>
    </source>
</reference>
<reference evidence="2" key="2">
    <citation type="journal article" date="2008" name="Nucleic Acids Res.">
        <title>The rice annotation project database (RAP-DB): 2008 update.</title>
        <authorList>
            <consortium name="The rice annotation project (RAP)"/>
        </authorList>
    </citation>
    <scope>GENOME REANNOTATION</scope>
    <source>
        <strain evidence="2">cv. Nipponbare</strain>
    </source>
</reference>
<evidence type="ECO:0000313" key="2">
    <source>
        <dbReference type="Proteomes" id="UP000000763"/>
    </source>
</evidence>
<gene>
    <name evidence="1" type="ordered locus">Os08g0542300</name>
</gene>
<accession>C7J5P1</accession>